<keyword evidence="1" id="KW-0472">Membrane</keyword>
<keyword evidence="3" id="KW-1185">Reference proteome</keyword>
<evidence type="ECO:0000313" key="2">
    <source>
        <dbReference type="Ensembl" id="ENSCSEP00000012274.1"/>
    </source>
</evidence>
<sequence length="466" mass="51423">LCSVIDCGTDVYNTRQVFEKLLFQCDFSPTQNLITMSLNWTEEPWGPNNWRFVNGRNQTEAYLFLGVEQSGTDPKGLIRLVIYNETQKTTIAASNTSSIATLSIPTKGIEVMAVDYTKLTTEDIMQLATGYTTENLWLKWIMNTAKEHNASNCIASASARLQLFTEPSPLYPNDTWGYNCMIRLTHEASPINCTTLASIFPPVSNKIKTGAFTPFKGKGNYTCFNHTSTDAKLNIGNIDLTWCTKVKNGRDLGPWGRAGLYHSIIYCGDQRLLIRIPPKTVGVCALVRLGAPLALISPDKTIPIGLIKPLETSTFDLTLNSPTYLDAIIIIIHKKVEYALCLETCCTFIPNNTAPDGTVTKALQGLRILSKQMHEDSSVNNFLDDWFTGMFGKWKGILLGVFTALLTMLSIFALCGCCCIPCIRSLCVRAIDTAVSPTDPAKQMLVIEGEANDADNDEGAMLKHLI</sequence>
<dbReference type="OMA" id="HEASPIN"/>
<dbReference type="InterPro" id="IPR018154">
    <property type="entry name" value="TLV/ENV_coat_polyprotein"/>
</dbReference>
<name>A0A3P8VDI6_CYNSE</name>
<keyword evidence="1" id="KW-1133">Transmembrane helix</keyword>
<dbReference type="Ensembl" id="ENSCSET00000012419.1">
    <property type="protein sequence ID" value="ENSCSEP00000012274.1"/>
    <property type="gene ID" value="ENSCSEG00000007915.1"/>
</dbReference>
<accession>A0A3P8VDI6</accession>
<dbReference type="Proteomes" id="UP000265120">
    <property type="component" value="Chromosome W"/>
</dbReference>
<dbReference type="PANTHER" id="PTHR10424">
    <property type="entry name" value="VIRAL ENVELOPE PROTEIN"/>
    <property type="match status" value="1"/>
</dbReference>
<feature type="transmembrane region" description="Helical" evidence="1">
    <location>
        <begin position="396"/>
        <end position="414"/>
    </location>
</feature>
<dbReference type="PANTHER" id="PTHR10424:SF80">
    <property type="entry name" value="ENVELOPE GLYCOPROTEIN"/>
    <property type="match status" value="1"/>
</dbReference>
<keyword evidence="1" id="KW-0812">Transmembrane</keyword>
<reference evidence="2 3" key="1">
    <citation type="journal article" date="2014" name="Nat. Genet.">
        <title>Whole-genome sequence of a flatfish provides insights into ZW sex chromosome evolution and adaptation to a benthic lifestyle.</title>
        <authorList>
            <person name="Chen S."/>
            <person name="Zhang G."/>
            <person name="Shao C."/>
            <person name="Huang Q."/>
            <person name="Liu G."/>
            <person name="Zhang P."/>
            <person name="Song W."/>
            <person name="An N."/>
            <person name="Chalopin D."/>
            <person name="Volff J.N."/>
            <person name="Hong Y."/>
            <person name="Li Q."/>
            <person name="Sha Z."/>
            <person name="Zhou H."/>
            <person name="Xie M."/>
            <person name="Yu Q."/>
            <person name="Liu Y."/>
            <person name="Xiang H."/>
            <person name="Wang N."/>
            <person name="Wu K."/>
            <person name="Yang C."/>
            <person name="Zhou Q."/>
            <person name="Liao X."/>
            <person name="Yang L."/>
            <person name="Hu Q."/>
            <person name="Zhang J."/>
            <person name="Meng L."/>
            <person name="Jin L."/>
            <person name="Tian Y."/>
            <person name="Lian J."/>
            <person name="Yang J."/>
            <person name="Miao G."/>
            <person name="Liu S."/>
            <person name="Liang Z."/>
            <person name="Yan F."/>
            <person name="Li Y."/>
            <person name="Sun B."/>
            <person name="Zhang H."/>
            <person name="Zhang J."/>
            <person name="Zhu Y."/>
            <person name="Du M."/>
            <person name="Zhao Y."/>
            <person name="Schartl M."/>
            <person name="Tang Q."/>
            <person name="Wang J."/>
        </authorList>
    </citation>
    <scope>NUCLEOTIDE SEQUENCE</scope>
</reference>
<reference evidence="2" key="3">
    <citation type="submission" date="2025-09" db="UniProtKB">
        <authorList>
            <consortium name="Ensembl"/>
        </authorList>
    </citation>
    <scope>IDENTIFICATION</scope>
</reference>
<proteinExistence type="predicted"/>
<protein>
    <submittedName>
        <fullName evidence="2">Uncharacterized protein</fullName>
    </submittedName>
</protein>
<reference evidence="2" key="2">
    <citation type="submission" date="2025-08" db="UniProtKB">
        <authorList>
            <consortium name="Ensembl"/>
        </authorList>
    </citation>
    <scope>IDENTIFICATION</scope>
</reference>
<dbReference type="AlphaFoldDB" id="A0A3P8VDI6"/>
<dbReference type="STRING" id="244447.ENSCSEP00000012274"/>
<dbReference type="InParanoid" id="A0A3P8VDI6"/>
<evidence type="ECO:0000313" key="3">
    <source>
        <dbReference type="Proteomes" id="UP000265120"/>
    </source>
</evidence>
<organism evidence="2 3">
    <name type="scientific">Cynoglossus semilaevis</name>
    <name type="common">Tongue sole</name>
    <dbReference type="NCBI Taxonomy" id="244447"/>
    <lineage>
        <taxon>Eukaryota</taxon>
        <taxon>Metazoa</taxon>
        <taxon>Chordata</taxon>
        <taxon>Craniata</taxon>
        <taxon>Vertebrata</taxon>
        <taxon>Euteleostomi</taxon>
        <taxon>Actinopterygii</taxon>
        <taxon>Neopterygii</taxon>
        <taxon>Teleostei</taxon>
        <taxon>Neoteleostei</taxon>
        <taxon>Acanthomorphata</taxon>
        <taxon>Carangaria</taxon>
        <taxon>Pleuronectiformes</taxon>
        <taxon>Pleuronectoidei</taxon>
        <taxon>Cynoglossidae</taxon>
        <taxon>Cynoglossinae</taxon>
        <taxon>Cynoglossus</taxon>
    </lineage>
</organism>
<evidence type="ECO:0000256" key="1">
    <source>
        <dbReference type="SAM" id="Phobius"/>
    </source>
</evidence>
<dbReference type="GeneTree" id="ENSGT00530000064449"/>